<dbReference type="GO" id="GO:0046872">
    <property type="term" value="F:metal ion binding"/>
    <property type="evidence" value="ECO:0007669"/>
    <property type="project" value="UniProtKB-KW"/>
</dbReference>
<evidence type="ECO:0000313" key="6">
    <source>
        <dbReference type="Proteomes" id="UP000001694"/>
    </source>
</evidence>
<evidence type="ECO:0000256" key="3">
    <source>
        <dbReference type="ARBA" id="ARBA00023014"/>
    </source>
</evidence>
<feature type="domain" description="Radical SAM core" evidence="4">
    <location>
        <begin position="17"/>
        <end position="244"/>
    </location>
</feature>
<dbReference type="InterPro" id="IPR007197">
    <property type="entry name" value="rSAM"/>
</dbReference>
<dbReference type="SMART" id="SM00729">
    <property type="entry name" value="Elp3"/>
    <property type="match status" value="1"/>
</dbReference>
<dbReference type="SUPFAM" id="SSF102114">
    <property type="entry name" value="Radical SAM enzymes"/>
    <property type="match status" value="1"/>
</dbReference>
<evidence type="ECO:0000313" key="5">
    <source>
        <dbReference type="EMBL" id="ACB39152.1"/>
    </source>
</evidence>
<dbReference type="CDD" id="cd01335">
    <property type="entry name" value="Radical_SAM"/>
    <property type="match status" value="1"/>
</dbReference>
<protein>
    <submittedName>
        <fullName evidence="5">Radical SAM domain protein</fullName>
    </submittedName>
</protein>
<evidence type="ECO:0000256" key="2">
    <source>
        <dbReference type="ARBA" id="ARBA00023004"/>
    </source>
</evidence>
<dbReference type="Pfam" id="PF04055">
    <property type="entry name" value="Radical_SAM"/>
    <property type="match status" value="1"/>
</dbReference>
<accession>B1YAS3</accession>
<dbReference type="SFLD" id="SFLDS00029">
    <property type="entry name" value="Radical_SAM"/>
    <property type="match status" value="1"/>
</dbReference>
<dbReference type="eggNOG" id="arCOG01290">
    <property type="taxonomic scope" value="Archaea"/>
</dbReference>
<dbReference type="InterPro" id="IPR040086">
    <property type="entry name" value="MJ0683-like"/>
</dbReference>
<dbReference type="Proteomes" id="UP000001694">
    <property type="component" value="Chromosome"/>
</dbReference>
<keyword evidence="3" id="KW-0411">Iron-sulfur</keyword>
<dbReference type="PANTHER" id="PTHR43432">
    <property type="entry name" value="SLR0285 PROTEIN"/>
    <property type="match status" value="1"/>
</dbReference>
<dbReference type="HOGENOM" id="CLU_015525_2_1_2"/>
<evidence type="ECO:0000259" key="4">
    <source>
        <dbReference type="PROSITE" id="PS51918"/>
    </source>
</evidence>
<dbReference type="InterPro" id="IPR058240">
    <property type="entry name" value="rSAM_sf"/>
</dbReference>
<evidence type="ECO:0000256" key="1">
    <source>
        <dbReference type="ARBA" id="ARBA00022723"/>
    </source>
</evidence>
<dbReference type="AlphaFoldDB" id="B1YAS3"/>
<dbReference type="Gene3D" id="3.80.30.30">
    <property type="match status" value="1"/>
</dbReference>
<dbReference type="GO" id="GO:0051536">
    <property type="term" value="F:iron-sulfur cluster binding"/>
    <property type="evidence" value="ECO:0007669"/>
    <property type="project" value="UniProtKB-KW"/>
</dbReference>
<dbReference type="STRING" id="444157.Tneu_0196"/>
<dbReference type="PROSITE" id="PS51918">
    <property type="entry name" value="RADICAL_SAM"/>
    <property type="match status" value="1"/>
</dbReference>
<keyword evidence="2" id="KW-0408">Iron</keyword>
<organism evidence="5 6">
    <name type="scientific">Pyrobaculum neutrophilum (strain DSM 2338 / JCM 9278 / NBRC 100436 / V24Sta)</name>
    <name type="common">Thermoproteus neutrophilus</name>
    <dbReference type="NCBI Taxonomy" id="444157"/>
    <lineage>
        <taxon>Archaea</taxon>
        <taxon>Thermoproteota</taxon>
        <taxon>Thermoprotei</taxon>
        <taxon>Thermoproteales</taxon>
        <taxon>Thermoproteaceae</taxon>
        <taxon>Pyrobaculum</taxon>
    </lineage>
</organism>
<dbReference type="SFLD" id="SFLDG01084">
    <property type="entry name" value="Uncharacterised_Radical_SAM_Su"/>
    <property type="match status" value="1"/>
</dbReference>
<dbReference type="KEGG" id="tne:Tneu_0196"/>
<dbReference type="EMBL" id="CP001014">
    <property type="protein sequence ID" value="ACB39152.1"/>
    <property type="molecule type" value="Genomic_DNA"/>
</dbReference>
<dbReference type="InterPro" id="IPR006638">
    <property type="entry name" value="Elp3/MiaA/NifB-like_rSAM"/>
</dbReference>
<reference evidence="5" key="1">
    <citation type="submission" date="2008-03" db="EMBL/GenBank/DDBJ databases">
        <title>Complete sequence of Thermoproteus neutrophilus V24Sta.</title>
        <authorList>
            <consortium name="US DOE Joint Genome Institute"/>
            <person name="Copeland A."/>
            <person name="Lucas S."/>
            <person name="Lapidus A."/>
            <person name="Glavina del Rio T."/>
            <person name="Dalin E."/>
            <person name="Tice H."/>
            <person name="Bruce D."/>
            <person name="Goodwin L."/>
            <person name="Pitluck S."/>
            <person name="Sims D."/>
            <person name="Brettin T."/>
            <person name="Detter J.C."/>
            <person name="Han C."/>
            <person name="Kuske C.R."/>
            <person name="Schmutz J."/>
            <person name="Larimer F."/>
            <person name="Land M."/>
            <person name="Hauser L."/>
            <person name="Kyrpides N."/>
            <person name="Mikhailova N."/>
            <person name="Biddle J.F."/>
            <person name="Zhang Z."/>
            <person name="Fitz-Gibbon S.T."/>
            <person name="Lowe T.M."/>
            <person name="Saltikov C."/>
            <person name="House C.H."/>
            <person name="Richardson P."/>
        </authorList>
    </citation>
    <scope>NUCLEOTIDE SEQUENCE [LARGE SCALE GENOMIC DNA]</scope>
    <source>
        <strain evidence="5">V24Sta</strain>
    </source>
</reference>
<proteinExistence type="predicted"/>
<keyword evidence="6" id="KW-1185">Reference proteome</keyword>
<dbReference type="PANTHER" id="PTHR43432:SF3">
    <property type="entry name" value="SLR0285 PROTEIN"/>
    <property type="match status" value="1"/>
</dbReference>
<dbReference type="GO" id="GO:0003824">
    <property type="term" value="F:catalytic activity"/>
    <property type="evidence" value="ECO:0007669"/>
    <property type="project" value="InterPro"/>
</dbReference>
<gene>
    <name evidence="5" type="ordered locus">Tneu_0196</name>
</gene>
<sequence length="297" mass="33063">MNTQVVKPFDPWRNPLCTCPPKYGLNPYTGCGHGCLYCYITSYIPNAFSPRPKEGLAERVRRDLEKIPRGAVVALSNSSDPYTPPEATLGLTRKVLHILLERGYRVLITTKSPLVLRDLDLFRRYRGRVVVQITITTLRSDVAAALEPGAPQPAGRLEAVRRLSAEGVPVGVRLDPIVPYVNDGVENIEEVAAAAAGAAQLVASTYKAKPDSLARLRRAFPDKAPLWRRLYFEEGRYFHGQWYAAESYRRNVLELAAAAARRHGLQFTVCREEFTDLNTPGAYCDGSHLLAEVPQEE</sequence>
<name>B1YAS3_PYRNV</name>
<keyword evidence="1" id="KW-0479">Metal-binding</keyword>